<keyword evidence="7" id="KW-0067">ATP-binding</keyword>
<dbReference type="SMART" id="SM00220">
    <property type="entry name" value="S_TKc"/>
    <property type="match status" value="1"/>
</dbReference>
<keyword evidence="3" id="KW-0723">Serine/threonine-protein kinase</keyword>
<evidence type="ECO:0000313" key="12">
    <source>
        <dbReference type="EMBL" id="KAG2455720.1"/>
    </source>
</evidence>
<evidence type="ECO:0000256" key="5">
    <source>
        <dbReference type="ARBA" id="ARBA00022741"/>
    </source>
</evidence>
<dbReference type="InterPro" id="IPR011009">
    <property type="entry name" value="Kinase-like_dom_sf"/>
</dbReference>
<dbReference type="InterPro" id="IPR051138">
    <property type="entry name" value="PIM_Ser/Thr_kinase"/>
</dbReference>
<feature type="non-terminal residue" evidence="12">
    <location>
        <position position="403"/>
    </location>
</feature>
<dbReference type="PROSITE" id="PS50011">
    <property type="entry name" value="PROTEIN_KINASE_DOM"/>
    <property type="match status" value="1"/>
</dbReference>
<evidence type="ECO:0000256" key="4">
    <source>
        <dbReference type="ARBA" id="ARBA00022679"/>
    </source>
</evidence>
<organism evidence="12 13">
    <name type="scientific">Polypterus senegalus</name>
    <name type="common">Senegal bichir</name>
    <dbReference type="NCBI Taxonomy" id="55291"/>
    <lineage>
        <taxon>Eukaryota</taxon>
        <taxon>Metazoa</taxon>
        <taxon>Chordata</taxon>
        <taxon>Craniata</taxon>
        <taxon>Vertebrata</taxon>
        <taxon>Euteleostomi</taxon>
        <taxon>Actinopterygii</taxon>
        <taxon>Polypteriformes</taxon>
        <taxon>Polypteridae</taxon>
        <taxon>Polypterus</taxon>
    </lineage>
</organism>
<proteinExistence type="inferred from homology"/>
<dbReference type="Gene3D" id="3.30.200.20">
    <property type="entry name" value="Phosphorylase Kinase, domain 1"/>
    <property type="match status" value="1"/>
</dbReference>
<dbReference type="EMBL" id="JAATIS010009265">
    <property type="protein sequence ID" value="KAG2455720.1"/>
    <property type="molecule type" value="Genomic_DNA"/>
</dbReference>
<dbReference type="GO" id="GO:0005524">
    <property type="term" value="F:ATP binding"/>
    <property type="evidence" value="ECO:0007669"/>
    <property type="project" value="UniProtKB-KW"/>
</dbReference>
<evidence type="ECO:0000256" key="8">
    <source>
        <dbReference type="ARBA" id="ARBA00047899"/>
    </source>
</evidence>
<dbReference type="GO" id="GO:0005737">
    <property type="term" value="C:cytoplasm"/>
    <property type="evidence" value="ECO:0007669"/>
    <property type="project" value="TreeGrafter"/>
</dbReference>
<feature type="compositionally biased region" description="Polar residues" evidence="10">
    <location>
        <begin position="387"/>
        <end position="403"/>
    </location>
</feature>
<name>A0A8X7WTG9_POLSE</name>
<dbReference type="Pfam" id="PF00069">
    <property type="entry name" value="Pkinase"/>
    <property type="match status" value="1"/>
</dbReference>
<keyword evidence="13" id="KW-1185">Reference proteome</keyword>
<dbReference type="SUPFAM" id="SSF56112">
    <property type="entry name" value="Protein kinase-like (PK-like)"/>
    <property type="match status" value="1"/>
</dbReference>
<dbReference type="GO" id="GO:0043066">
    <property type="term" value="P:negative regulation of apoptotic process"/>
    <property type="evidence" value="ECO:0007669"/>
    <property type="project" value="TreeGrafter"/>
</dbReference>
<gene>
    <name evidence="12" type="primary">Pim2_8</name>
    <name evidence="12" type="ORF">GTO96_0007574</name>
</gene>
<dbReference type="Gene3D" id="1.10.510.10">
    <property type="entry name" value="Transferase(Phosphotransferase) domain 1"/>
    <property type="match status" value="1"/>
</dbReference>
<evidence type="ECO:0000256" key="6">
    <source>
        <dbReference type="ARBA" id="ARBA00022777"/>
    </source>
</evidence>
<comment type="caution">
    <text evidence="12">The sequence shown here is derived from an EMBL/GenBank/DDBJ whole genome shotgun (WGS) entry which is preliminary data.</text>
</comment>
<evidence type="ECO:0000256" key="1">
    <source>
        <dbReference type="ARBA" id="ARBA00005505"/>
    </source>
</evidence>
<feature type="domain" description="Protein kinase" evidence="11">
    <location>
        <begin position="16"/>
        <end position="362"/>
    </location>
</feature>
<evidence type="ECO:0000256" key="3">
    <source>
        <dbReference type="ARBA" id="ARBA00022527"/>
    </source>
</evidence>
<dbReference type="Proteomes" id="UP000886611">
    <property type="component" value="Unassembled WGS sequence"/>
</dbReference>
<dbReference type="InterPro" id="IPR000719">
    <property type="entry name" value="Prot_kinase_dom"/>
</dbReference>
<comment type="catalytic activity">
    <reaction evidence="9">
        <text>L-seryl-[protein] + ATP = O-phospho-L-seryl-[protein] + ADP + H(+)</text>
        <dbReference type="Rhea" id="RHEA:17989"/>
        <dbReference type="Rhea" id="RHEA-COMP:9863"/>
        <dbReference type="Rhea" id="RHEA-COMP:11604"/>
        <dbReference type="ChEBI" id="CHEBI:15378"/>
        <dbReference type="ChEBI" id="CHEBI:29999"/>
        <dbReference type="ChEBI" id="CHEBI:30616"/>
        <dbReference type="ChEBI" id="CHEBI:83421"/>
        <dbReference type="ChEBI" id="CHEBI:456216"/>
        <dbReference type="EC" id="2.7.11.1"/>
    </reaction>
</comment>
<dbReference type="EC" id="2.7.11.1" evidence="2"/>
<keyword evidence="6 12" id="KW-0418">Kinase</keyword>
<reference evidence="12 13" key="1">
    <citation type="journal article" date="2021" name="Cell">
        <title>Tracing the genetic footprints of vertebrate landing in non-teleost ray-finned fishes.</title>
        <authorList>
            <person name="Bi X."/>
            <person name="Wang K."/>
            <person name="Yang L."/>
            <person name="Pan H."/>
            <person name="Jiang H."/>
            <person name="Wei Q."/>
            <person name="Fang M."/>
            <person name="Yu H."/>
            <person name="Zhu C."/>
            <person name="Cai Y."/>
            <person name="He Y."/>
            <person name="Gan X."/>
            <person name="Zeng H."/>
            <person name="Yu D."/>
            <person name="Zhu Y."/>
            <person name="Jiang H."/>
            <person name="Qiu Q."/>
            <person name="Yang H."/>
            <person name="Zhang Y.E."/>
            <person name="Wang W."/>
            <person name="Zhu M."/>
            <person name="He S."/>
            <person name="Zhang G."/>
        </authorList>
    </citation>
    <scope>NUCLEOTIDE SEQUENCE [LARGE SCALE GENOMIC DNA]</scope>
    <source>
        <strain evidence="12">Bchr_013</strain>
    </source>
</reference>
<dbReference type="GO" id="GO:0004674">
    <property type="term" value="F:protein serine/threonine kinase activity"/>
    <property type="evidence" value="ECO:0007669"/>
    <property type="project" value="UniProtKB-KW"/>
</dbReference>
<protein>
    <recommendedName>
        <fullName evidence="2">non-specific serine/threonine protein kinase</fullName>
        <ecNumber evidence="2">2.7.11.1</ecNumber>
    </recommendedName>
</protein>
<comment type="similarity">
    <text evidence="1">Belongs to the protein kinase superfamily. CAMK Ser/Thr protein kinase family. PIM subfamily.</text>
</comment>
<feature type="region of interest" description="Disordered" evidence="10">
    <location>
        <begin position="383"/>
        <end position="403"/>
    </location>
</feature>
<dbReference type="PANTHER" id="PTHR22984">
    <property type="entry name" value="SERINE/THREONINE-PROTEIN KINASE PIM"/>
    <property type="match status" value="1"/>
</dbReference>
<accession>A0A8X7WTG9</accession>
<dbReference type="GO" id="GO:0007346">
    <property type="term" value="P:regulation of mitotic cell cycle"/>
    <property type="evidence" value="ECO:0007669"/>
    <property type="project" value="TreeGrafter"/>
</dbReference>
<dbReference type="PROSITE" id="PS00108">
    <property type="entry name" value="PROTEIN_KINASE_ST"/>
    <property type="match status" value="1"/>
</dbReference>
<keyword evidence="5" id="KW-0547">Nucleotide-binding</keyword>
<comment type="catalytic activity">
    <reaction evidence="8">
        <text>L-threonyl-[protein] + ATP = O-phospho-L-threonyl-[protein] + ADP + H(+)</text>
        <dbReference type="Rhea" id="RHEA:46608"/>
        <dbReference type="Rhea" id="RHEA-COMP:11060"/>
        <dbReference type="Rhea" id="RHEA-COMP:11605"/>
        <dbReference type="ChEBI" id="CHEBI:15378"/>
        <dbReference type="ChEBI" id="CHEBI:30013"/>
        <dbReference type="ChEBI" id="CHEBI:30616"/>
        <dbReference type="ChEBI" id="CHEBI:61977"/>
        <dbReference type="ChEBI" id="CHEBI:456216"/>
        <dbReference type="EC" id="2.7.11.1"/>
    </reaction>
</comment>
<dbReference type="PANTHER" id="PTHR22984:SF11">
    <property type="entry name" value="AURORA KINASE-RELATED"/>
    <property type="match status" value="1"/>
</dbReference>
<evidence type="ECO:0000256" key="10">
    <source>
        <dbReference type="SAM" id="MobiDB-lite"/>
    </source>
</evidence>
<feature type="non-terminal residue" evidence="12">
    <location>
        <position position="1"/>
    </location>
</feature>
<dbReference type="InterPro" id="IPR008271">
    <property type="entry name" value="Ser/Thr_kinase_AS"/>
</dbReference>
<evidence type="ECO:0000313" key="13">
    <source>
        <dbReference type="Proteomes" id="UP000886611"/>
    </source>
</evidence>
<dbReference type="AlphaFoldDB" id="A0A8X7WTG9"/>
<keyword evidence="4" id="KW-0808">Transferase</keyword>
<evidence type="ECO:0000256" key="9">
    <source>
        <dbReference type="ARBA" id="ARBA00048679"/>
    </source>
</evidence>
<sequence length="403" mass="45828">MEVGELKETLDVLEDTLKERFVEIGAMRELAKSRNPQIGERGRENLKLQGQIRFIKRHVQESIASKKAARTELKNCKSEHRKMKDGDDFIIVPNYTAAPCPLRKTNAEDSVLPPDDPEPIPMEVATMRAVCAFPSCPWVIQLLDWYCISTELMLVLELPEHSVSLFDFAQNNRTTLTEKRASLIFHQIVKAVQHCHGRGVSHNDLKLDNVLIELPTEQVKIIDFGNALFLEPEEGSHHVGMGFYAPPGCFLQNRSRTFPLTVKTLGTLLYEMLCQSTYFEREFKINHNIFNCKRQLSMGPFIPVSGSQELPLYNFLTGAQMAKGIDAMLMTTVVILSQHLWRLISTCRNEAANITSVTHKMVNLKRRLDEMEAKVESLKRKLHNRGGQLQNAARRNAWSSRSG</sequence>
<evidence type="ECO:0000256" key="2">
    <source>
        <dbReference type="ARBA" id="ARBA00012513"/>
    </source>
</evidence>
<evidence type="ECO:0000259" key="11">
    <source>
        <dbReference type="PROSITE" id="PS50011"/>
    </source>
</evidence>
<evidence type="ECO:0000256" key="7">
    <source>
        <dbReference type="ARBA" id="ARBA00022840"/>
    </source>
</evidence>